<name>A0ABU8XBN5_9BURK</name>
<dbReference type="Proteomes" id="UP001367030">
    <property type="component" value="Unassembled WGS sequence"/>
</dbReference>
<dbReference type="EMBL" id="JBBKZS010000010">
    <property type="protein sequence ID" value="MEJ8857280.1"/>
    <property type="molecule type" value="Genomic_DNA"/>
</dbReference>
<gene>
    <name evidence="1" type="ORF">WKW79_22075</name>
</gene>
<protein>
    <submittedName>
        <fullName evidence="1">Uncharacterized protein</fullName>
    </submittedName>
</protein>
<evidence type="ECO:0000313" key="1">
    <source>
        <dbReference type="EMBL" id="MEJ8857280.1"/>
    </source>
</evidence>
<comment type="caution">
    <text evidence="1">The sequence shown here is derived from an EMBL/GenBank/DDBJ whole genome shotgun (WGS) entry which is preliminary data.</text>
</comment>
<evidence type="ECO:0000313" key="2">
    <source>
        <dbReference type="Proteomes" id="UP001367030"/>
    </source>
</evidence>
<proteinExistence type="predicted"/>
<sequence>MKTGSEDDMTKLTLSHITTAETRAGASMRAMARALCCAGALALGGCAYYPYPVPAPAAVPANYDRSFSAASGAMRDQGLSISVEDRGSGTIVGSPGAGTVTATISRQGDGSVRVQFDGAGLRDAGLLQQVSRSYDARMGR</sequence>
<organism evidence="1 2">
    <name type="scientific">Variovorax robiniae</name>
    <dbReference type="NCBI Taxonomy" id="1836199"/>
    <lineage>
        <taxon>Bacteria</taxon>
        <taxon>Pseudomonadati</taxon>
        <taxon>Pseudomonadota</taxon>
        <taxon>Betaproteobacteria</taxon>
        <taxon>Burkholderiales</taxon>
        <taxon>Comamonadaceae</taxon>
        <taxon>Variovorax</taxon>
    </lineage>
</organism>
<accession>A0ABU8XBN5</accession>
<reference evidence="1 2" key="1">
    <citation type="submission" date="2024-03" db="EMBL/GenBank/DDBJ databases">
        <title>Novel species of the genus Variovorax.</title>
        <authorList>
            <person name="Liu Q."/>
            <person name="Xin Y.-H."/>
        </authorList>
    </citation>
    <scope>NUCLEOTIDE SEQUENCE [LARGE SCALE GENOMIC DNA]</scope>
    <source>
        <strain evidence="1 2">KACC 18901</strain>
    </source>
</reference>
<keyword evidence="2" id="KW-1185">Reference proteome</keyword>
<dbReference type="RefSeq" id="WP_340337354.1">
    <property type="nucleotide sequence ID" value="NZ_JBBKZS010000010.1"/>
</dbReference>